<dbReference type="InterPro" id="IPR007085">
    <property type="entry name" value="DNA/pantothenate-metab_flavo_C"/>
</dbReference>
<dbReference type="EMBL" id="FUWG01000004">
    <property type="protein sequence ID" value="SJZ31656.1"/>
    <property type="molecule type" value="Genomic_DNA"/>
</dbReference>
<dbReference type="GeneID" id="78315936"/>
<dbReference type="SUPFAM" id="SSF102645">
    <property type="entry name" value="CoaB-like"/>
    <property type="match status" value="1"/>
</dbReference>
<reference evidence="2 3" key="1">
    <citation type="submission" date="2017-02" db="EMBL/GenBank/DDBJ databases">
        <authorList>
            <person name="Peterson S.W."/>
        </authorList>
    </citation>
    <scope>NUCLEOTIDE SEQUENCE [LARGE SCALE GENOMIC DNA]</scope>
    <source>
        <strain evidence="2 3">ATCC BAA-908</strain>
    </source>
</reference>
<dbReference type="OrthoDB" id="9802554at2"/>
<dbReference type="Gene3D" id="3.40.50.10300">
    <property type="entry name" value="CoaB-like"/>
    <property type="match status" value="1"/>
</dbReference>
<accession>A0A1T4JN69</accession>
<proteinExistence type="predicted"/>
<gene>
    <name evidence="2" type="ORF">SAMN02745149_00623</name>
</gene>
<dbReference type="GO" id="GO:0015937">
    <property type="term" value="P:coenzyme A biosynthetic process"/>
    <property type="evidence" value="ECO:0007669"/>
    <property type="project" value="UniProtKB-ARBA"/>
</dbReference>
<evidence type="ECO:0000313" key="3">
    <source>
        <dbReference type="Proteomes" id="UP000190423"/>
    </source>
</evidence>
<keyword evidence="3" id="KW-1185">Reference proteome</keyword>
<name>A0A1T4JN69_TREPO</name>
<dbReference type="GO" id="GO:0016874">
    <property type="term" value="F:ligase activity"/>
    <property type="evidence" value="ECO:0007669"/>
    <property type="project" value="UniProtKB-KW"/>
</dbReference>
<keyword evidence="2" id="KW-0436">Ligase</keyword>
<protein>
    <submittedName>
        <fullName evidence="2">Phosphopantothenate-cysteine ligase</fullName>
    </submittedName>
</protein>
<dbReference type="InterPro" id="IPR035929">
    <property type="entry name" value="CoaB-like_sf"/>
</dbReference>
<dbReference type="STRING" id="261392.SAMN02745149_00623"/>
<dbReference type="AlphaFoldDB" id="A0A1T4JN69"/>
<feature type="domain" description="DNA/pantothenate metabolism flavoprotein C-terminal" evidence="1">
    <location>
        <begin position="2"/>
        <end position="182"/>
    </location>
</feature>
<dbReference type="Proteomes" id="UP000190423">
    <property type="component" value="Unassembled WGS sequence"/>
</dbReference>
<dbReference type="RefSeq" id="WP_078932543.1">
    <property type="nucleotide sequence ID" value="NZ_FUWG01000004.1"/>
</dbReference>
<evidence type="ECO:0000313" key="2">
    <source>
        <dbReference type="EMBL" id="SJZ31656.1"/>
    </source>
</evidence>
<sequence>MNILITGGGCEEAIDSVRSVCNFSTGKTACKIASTLLSTKPSIKITAIMAEKAEKPEGCTVRTFRSFSDLEHILKEECTAGSYDAVIHAAAVSDYSPEAVIIDGKEYPVGSIQKISSEKSLLIKMKKNPKLIESIKSWTGKNCTLVGFKLTSNATRKEQETAVAKMFSAENPPDLVAANDLSLITPDFHPFRLYKKTGLATECSSIESMCGHILRIMI</sequence>
<evidence type="ECO:0000259" key="1">
    <source>
        <dbReference type="Pfam" id="PF04127"/>
    </source>
</evidence>
<organism evidence="2 3">
    <name type="scientific">Treponema porcinum</name>
    <dbReference type="NCBI Taxonomy" id="261392"/>
    <lineage>
        <taxon>Bacteria</taxon>
        <taxon>Pseudomonadati</taxon>
        <taxon>Spirochaetota</taxon>
        <taxon>Spirochaetia</taxon>
        <taxon>Spirochaetales</taxon>
        <taxon>Treponemataceae</taxon>
        <taxon>Treponema</taxon>
    </lineage>
</organism>
<dbReference type="Pfam" id="PF04127">
    <property type="entry name" value="DFP"/>
    <property type="match status" value="1"/>
</dbReference>